<keyword evidence="7 9" id="KW-0472">Membrane</keyword>
<feature type="transmembrane region" description="Helical" evidence="9">
    <location>
        <begin position="21"/>
        <end position="41"/>
    </location>
</feature>
<name>A0A1B6KXX8_9HEMI</name>
<comment type="subcellular location">
    <subcellularLocation>
        <location evidence="1">Cell membrane</location>
        <topology evidence="1">Multi-pass membrane protein</topology>
    </subcellularLocation>
</comment>
<feature type="transmembrane region" description="Helical" evidence="9">
    <location>
        <begin position="220"/>
        <end position="237"/>
    </location>
</feature>
<dbReference type="PANTHER" id="PTHR19139:SF199">
    <property type="entry name" value="MIP17260P"/>
    <property type="match status" value="1"/>
</dbReference>
<keyword evidence="6 9" id="KW-1133">Transmembrane helix</keyword>
<dbReference type="InterPro" id="IPR000425">
    <property type="entry name" value="MIP"/>
</dbReference>
<dbReference type="AlphaFoldDB" id="A0A1B6KXX8"/>
<dbReference type="InterPro" id="IPR023271">
    <property type="entry name" value="Aquaporin-like"/>
</dbReference>
<dbReference type="EMBL" id="GEBQ01023678">
    <property type="protein sequence ID" value="JAT16299.1"/>
    <property type="molecule type" value="Transcribed_RNA"/>
</dbReference>
<keyword evidence="4" id="KW-1003">Cell membrane</keyword>
<evidence type="ECO:0000256" key="8">
    <source>
        <dbReference type="RuleBase" id="RU000477"/>
    </source>
</evidence>
<reference evidence="10" key="1">
    <citation type="submission" date="2015-11" db="EMBL/GenBank/DDBJ databases">
        <title>De novo transcriptome assembly of four potential Pierce s Disease insect vectors from Arizona vineyards.</title>
        <authorList>
            <person name="Tassone E.E."/>
        </authorList>
    </citation>
    <scope>NUCLEOTIDE SEQUENCE</scope>
</reference>
<evidence type="ECO:0000256" key="1">
    <source>
        <dbReference type="ARBA" id="ARBA00004651"/>
    </source>
</evidence>
<evidence type="ECO:0000256" key="5">
    <source>
        <dbReference type="ARBA" id="ARBA00022692"/>
    </source>
</evidence>
<proteinExistence type="inferred from homology"/>
<evidence type="ECO:0000256" key="2">
    <source>
        <dbReference type="ARBA" id="ARBA00006175"/>
    </source>
</evidence>
<dbReference type="PANTHER" id="PTHR19139">
    <property type="entry name" value="AQUAPORIN TRANSPORTER"/>
    <property type="match status" value="1"/>
</dbReference>
<gene>
    <name evidence="10" type="ORF">g.18653</name>
</gene>
<dbReference type="SUPFAM" id="SSF81338">
    <property type="entry name" value="Aquaporin-like"/>
    <property type="match status" value="1"/>
</dbReference>
<dbReference type="InterPro" id="IPR034294">
    <property type="entry name" value="Aquaporin_transptr"/>
</dbReference>
<feature type="transmembrane region" description="Helical" evidence="9">
    <location>
        <begin position="176"/>
        <end position="200"/>
    </location>
</feature>
<keyword evidence="5 8" id="KW-0812">Transmembrane</keyword>
<dbReference type="Pfam" id="PF00230">
    <property type="entry name" value="MIP"/>
    <property type="match status" value="1"/>
</dbReference>
<feature type="transmembrane region" description="Helical" evidence="9">
    <location>
        <begin position="53"/>
        <end position="75"/>
    </location>
</feature>
<evidence type="ECO:0008006" key="11">
    <source>
        <dbReference type="Google" id="ProtNLM"/>
    </source>
</evidence>
<evidence type="ECO:0000256" key="4">
    <source>
        <dbReference type="ARBA" id="ARBA00022475"/>
    </source>
</evidence>
<comment type="similarity">
    <text evidence="2 8">Belongs to the MIP/aquaporin (TC 1.A.8) family.</text>
</comment>
<evidence type="ECO:0000256" key="6">
    <source>
        <dbReference type="ARBA" id="ARBA00022989"/>
    </source>
</evidence>
<dbReference type="Gene3D" id="1.20.1080.10">
    <property type="entry name" value="Glycerol uptake facilitator protein"/>
    <property type="match status" value="1"/>
</dbReference>
<dbReference type="GO" id="GO:0015250">
    <property type="term" value="F:water channel activity"/>
    <property type="evidence" value="ECO:0007669"/>
    <property type="project" value="TreeGrafter"/>
</dbReference>
<dbReference type="PRINTS" id="PR00783">
    <property type="entry name" value="MINTRINSICP"/>
</dbReference>
<dbReference type="PROSITE" id="PS00221">
    <property type="entry name" value="MIP"/>
    <property type="match status" value="1"/>
</dbReference>
<evidence type="ECO:0000313" key="10">
    <source>
        <dbReference type="EMBL" id="JAT16299.1"/>
    </source>
</evidence>
<dbReference type="InterPro" id="IPR022357">
    <property type="entry name" value="MIP_CS"/>
</dbReference>
<evidence type="ECO:0000256" key="3">
    <source>
        <dbReference type="ARBA" id="ARBA00022448"/>
    </source>
</evidence>
<feature type="transmembrane region" description="Helical" evidence="9">
    <location>
        <begin position="96"/>
        <end position="117"/>
    </location>
</feature>
<evidence type="ECO:0000256" key="7">
    <source>
        <dbReference type="ARBA" id="ARBA00023136"/>
    </source>
</evidence>
<feature type="transmembrane region" description="Helical" evidence="9">
    <location>
        <begin position="146"/>
        <end position="164"/>
    </location>
</feature>
<sequence>MKKTSRGTISFWGTHELQDTFDLCQCLVAECLGSAILIWLATTNCAQFPDNTGVLKVSLTIGLTVSTVVMIFAPVSGANINPAVTLGFLLVGRISFFKSVLYIFSQILGAIVGTIIYEVTTPVDVQGPDLCSKGINTAAGVTVQQALAVEAILTFILVFGILVVSDPHVHPPAGGMGIIVLGLYVTAAVLFGLSYSGVALNPARSIGLAILKHILWDGVWVYWVGPILGSVIAGLVYRNCFDVAFQ</sequence>
<evidence type="ECO:0000256" key="9">
    <source>
        <dbReference type="SAM" id="Phobius"/>
    </source>
</evidence>
<keyword evidence="3 8" id="KW-0813">Transport</keyword>
<dbReference type="GO" id="GO:0005886">
    <property type="term" value="C:plasma membrane"/>
    <property type="evidence" value="ECO:0007669"/>
    <property type="project" value="UniProtKB-SubCell"/>
</dbReference>
<organism evidence="10">
    <name type="scientific">Graphocephala atropunctata</name>
    <dbReference type="NCBI Taxonomy" id="36148"/>
    <lineage>
        <taxon>Eukaryota</taxon>
        <taxon>Metazoa</taxon>
        <taxon>Ecdysozoa</taxon>
        <taxon>Arthropoda</taxon>
        <taxon>Hexapoda</taxon>
        <taxon>Insecta</taxon>
        <taxon>Pterygota</taxon>
        <taxon>Neoptera</taxon>
        <taxon>Paraneoptera</taxon>
        <taxon>Hemiptera</taxon>
        <taxon>Auchenorrhyncha</taxon>
        <taxon>Membracoidea</taxon>
        <taxon>Cicadellidae</taxon>
        <taxon>Cicadellinae</taxon>
        <taxon>Cicadellini</taxon>
        <taxon>Graphocephala</taxon>
    </lineage>
</organism>
<protein>
    <recommendedName>
        <fullName evidence="11">Aquaporin</fullName>
    </recommendedName>
</protein>
<accession>A0A1B6KXX8</accession>